<accession>A0A938WXB0</accession>
<evidence type="ECO:0000313" key="1">
    <source>
        <dbReference type="EMBL" id="MBM6700585.1"/>
    </source>
</evidence>
<keyword evidence="2" id="KW-1185">Reference proteome</keyword>
<name>A0A938WXB0_9BIFI</name>
<dbReference type="AlphaFoldDB" id="A0A938WXB0"/>
<reference evidence="1" key="1">
    <citation type="submission" date="2020-08" db="EMBL/GenBank/DDBJ databases">
        <authorList>
            <person name="Cejkova D."/>
            <person name="Kubasova T."/>
            <person name="Jahodarova E."/>
            <person name="Rychlik I."/>
        </authorList>
    </citation>
    <scope>NUCLEOTIDE SEQUENCE</scope>
    <source>
        <strain evidence="1">An836</strain>
    </source>
</reference>
<gene>
    <name evidence="1" type="ORF">H7U32_09905</name>
</gene>
<sequence length="159" mass="17890">MQVYYAINQLFDALRPMGFTDPDLAERPFNAFLFNPDIESMDNAFYESDTINFTTYSPNEMNMARDNLTIWHELGHGVMDRLMGEKLDLADTGGLSEGMADFVAQLVVEGSEFGRDFLGRSDQRINNQTGFYLTNEVHDDGEAYGGTMKAFLDAAIARD</sequence>
<reference evidence="1" key="2">
    <citation type="journal article" date="2021" name="Sci. Rep.">
        <title>The distribution of antibiotic resistance genes in chicken gut microbiota commensals.</title>
        <authorList>
            <person name="Juricova H."/>
            <person name="Matiasovicova J."/>
            <person name="Kubasova T."/>
            <person name="Cejkova D."/>
            <person name="Rychlik I."/>
        </authorList>
    </citation>
    <scope>NUCLEOTIDE SEQUENCE</scope>
    <source>
        <strain evidence="1">An836</strain>
    </source>
</reference>
<dbReference type="RefSeq" id="WP_204469878.1">
    <property type="nucleotide sequence ID" value="NZ_JACLYU010000158.1"/>
</dbReference>
<protein>
    <submittedName>
        <fullName evidence="1">Uncharacterized protein</fullName>
    </submittedName>
</protein>
<evidence type="ECO:0000313" key="2">
    <source>
        <dbReference type="Proteomes" id="UP000718821"/>
    </source>
</evidence>
<dbReference type="SUPFAM" id="SSF55486">
    <property type="entry name" value="Metalloproteases ('zincins'), catalytic domain"/>
    <property type="match status" value="1"/>
</dbReference>
<dbReference type="Proteomes" id="UP000718821">
    <property type="component" value="Unassembled WGS sequence"/>
</dbReference>
<comment type="caution">
    <text evidence="1">The sequence shown here is derived from an EMBL/GenBank/DDBJ whole genome shotgun (WGS) entry which is preliminary data.</text>
</comment>
<dbReference type="EMBL" id="JACLYU010000158">
    <property type="protein sequence ID" value="MBM6700585.1"/>
    <property type="molecule type" value="Genomic_DNA"/>
</dbReference>
<feature type="non-terminal residue" evidence="1">
    <location>
        <position position="159"/>
    </location>
</feature>
<organism evidence="1 2">
    <name type="scientific">Bifidobacterium pullorum subsp. saeculare</name>
    <dbReference type="NCBI Taxonomy" id="78257"/>
    <lineage>
        <taxon>Bacteria</taxon>
        <taxon>Bacillati</taxon>
        <taxon>Actinomycetota</taxon>
        <taxon>Actinomycetes</taxon>
        <taxon>Bifidobacteriales</taxon>
        <taxon>Bifidobacteriaceae</taxon>
        <taxon>Bifidobacterium</taxon>
    </lineage>
</organism>
<feature type="non-terminal residue" evidence="1">
    <location>
        <position position="1"/>
    </location>
</feature>
<proteinExistence type="predicted"/>